<dbReference type="EC" id="5.1.3.1" evidence="7 10"/>
<evidence type="ECO:0000256" key="6">
    <source>
        <dbReference type="ARBA" id="ARBA00009541"/>
    </source>
</evidence>
<dbReference type="InterPro" id="IPR000056">
    <property type="entry name" value="Ribul_P_3_epim-like"/>
</dbReference>
<keyword evidence="13" id="KW-0464">Manganese</keyword>
<evidence type="ECO:0000256" key="8">
    <source>
        <dbReference type="ARBA" id="ARBA00022723"/>
    </source>
</evidence>
<evidence type="ECO:0000256" key="14">
    <source>
        <dbReference type="PIRSR" id="PIRSR001461-3"/>
    </source>
</evidence>
<dbReference type="PROSITE" id="PS01085">
    <property type="entry name" value="RIBUL_P_3_EPIMER_1"/>
    <property type="match status" value="1"/>
</dbReference>
<dbReference type="PIRSF" id="PIRSF001461">
    <property type="entry name" value="RPE"/>
    <property type="match status" value="1"/>
</dbReference>
<dbReference type="FunFam" id="3.20.20.70:FF:000004">
    <property type="entry name" value="Ribulose-phosphate 3-epimerase"/>
    <property type="match status" value="1"/>
</dbReference>
<organism evidence="15 16">
    <name type="scientific">Legionella shakespearei DSM 23087</name>
    <dbReference type="NCBI Taxonomy" id="1122169"/>
    <lineage>
        <taxon>Bacteria</taxon>
        <taxon>Pseudomonadati</taxon>
        <taxon>Pseudomonadota</taxon>
        <taxon>Gammaproteobacteria</taxon>
        <taxon>Legionellales</taxon>
        <taxon>Legionellaceae</taxon>
        <taxon>Legionella</taxon>
    </lineage>
</organism>
<feature type="binding site" evidence="10 13">
    <location>
        <position position="37"/>
    </location>
    <ligand>
        <name>a divalent metal cation</name>
        <dbReference type="ChEBI" id="CHEBI:60240"/>
    </ligand>
</feature>
<comment type="cofactor">
    <cofactor evidence="10 13">
        <name>a divalent metal cation</name>
        <dbReference type="ChEBI" id="CHEBI:60240"/>
    </cofactor>
    <text evidence="10 13">Binds 1 divalent metal cation per subunit.</text>
</comment>
<dbReference type="STRING" id="1122169.Lsha_2565"/>
<feature type="active site" description="Proton acceptor" evidence="10 12">
    <location>
        <position position="39"/>
    </location>
</feature>
<evidence type="ECO:0000256" key="4">
    <source>
        <dbReference type="ARBA" id="ARBA00001947"/>
    </source>
</evidence>
<comment type="function">
    <text evidence="10">Catalyzes the reversible epimerization of D-ribulose 5-phosphate to D-xylulose 5-phosphate.</text>
</comment>
<dbReference type="PATRIC" id="fig|1122169.6.peg.2959"/>
<keyword evidence="13" id="KW-0862">Zinc</keyword>
<name>A0A0W0YLL3_9GAMM</name>
<dbReference type="Pfam" id="PF00834">
    <property type="entry name" value="Ribul_P_3_epim"/>
    <property type="match status" value="1"/>
</dbReference>
<evidence type="ECO:0000256" key="5">
    <source>
        <dbReference type="ARBA" id="ARBA00001954"/>
    </source>
</evidence>
<dbReference type="GO" id="GO:0005737">
    <property type="term" value="C:cytoplasm"/>
    <property type="evidence" value="ECO:0007669"/>
    <property type="project" value="UniProtKB-ARBA"/>
</dbReference>
<comment type="similarity">
    <text evidence="6 10 11">Belongs to the ribulose-phosphate 3-epimerase family.</text>
</comment>
<evidence type="ECO:0000256" key="9">
    <source>
        <dbReference type="ARBA" id="ARBA00023235"/>
    </source>
</evidence>
<evidence type="ECO:0000256" key="12">
    <source>
        <dbReference type="PIRSR" id="PIRSR001461-1"/>
    </source>
</evidence>
<comment type="cofactor">
    <cofactor evidence="4">
        <name>Zn(2+)</name>
        <dbReference type="ChEBI" id="CHEBI:29105"/>
    </cofactor>
</comment>
<dbReference type="GO" id="GO:0046872">
    <property type="term" value="F:metal ion binding"/>
    <property type="evidence" value="ECO:0007669"/>
    <property type="project" value="UniProtKB-UniRule"/>
</dbReference>
<evidence type="ECO:0000256" key="1">
    <source>
        <dbReference type="ARBA" id="ARBA00001782"/>
    </source>
</evidence>
<dbReference type="GO" id="GO:0019323">
    <property type="term" value="P:pentose catabolic process"/>
    <property type="evidence" value="ECO:0007669"/>
    <property type="project" value="UniProtKB-UniRule"/>
</dbReference>
<feature type="active site" description="Proton donor" evidence="10 12">
    <location>
        <position position="176"/>
    </location>
</feature>
<comment type="cofactor">
    <cofactor evidence="5">
        <name>Fe(2+)</name>
        <dbReference type="ChEBI" id="CHEBI:29033"/>
    </cofactor>
</comment>
<keyword evidence="9 10" id="KW-0413">Isomerase</keyword>
<evidence type="ECO:0000313" key="16">
    <source>
        <dbReference type="Proteomes" id="UP000054600"/>
    </source>
</evidence>
<feature type="binding site" evidence="10 13">
    <location>
        <position position="71"/>
    </location>
    <ligand>
        <name>a divalent metal cation</name>
        <dbReference type="ChEBI" id="CHEBI:60240"/>
    </ligand>
</feature>
<evidence type="ECO:0000256" key="7">
    <source>
        <dbReference type="ARBA" id="ARBA00013188"/>
    </source>
</evidence>
<evidence type="ECO:0000256" key="13">
    <source>
        <dbReference type="PIRSR" id="PIRSR001461-2"/>
    </source>
</evidence>
<keyword evidence="8 10" id="KW-0479">Metal-binding</keyword>
<proteinExistence type="inferred from homology"/>
<comment type="cofactor">
    <cofactor evidence="2">
        <name>Mn(2+)</name>
        <dbReference type="ChEBI" id="CHEBI:29035"/>
    </cofactor>
</comment>
<reference evidence="15 16" key="1">
    <citation type="submission" date="2015-11" db="EMBL/GenBank/DDBJ databases">
        <title>Genomic analysis of 38 Legionella species identifies large and diverse effector repertoires.</title>
        <authorList>
            <person name="Burstein D."/>
            <person name="Amaro F."/>
            <person name="Zusman T."/>
            <person name="Lifshitz Z."/>
            <person name="Cohen O."/>
            <person name="Gilbert J.A."/>
            <person name="Pupko T."/>
            <person name="Shuman H.A."/>
            <person name="Segal G."/>
        </authorList>
    </citation>
    <scope>NUCLEOTIDE SEQUENCE [LARGE SCALE GENOMIC DNA]</scope>
    <source>
        <strain evidence="15 16">ATCC 49655</strain>
    </source>
</reference>
<evidence type="ECO:0000256" key="2">
    <source>
        <dbReference type="ARBA" id="ARBA00001936"/>
    </source>
</evidence>
<dbReference type="PANTHER" id="PTHR11749">
    <property type="entry name" value="RIBULOSE-5-PHOSPHATE-3-EPIMERASE"/>
    <property type="match status" value="1"/>
</dbReference>
<dbReference type="CDD" id="cd00429">
    <property type="entry name" value="RPE"/>
    <property type="match status" value="1"/>
</dbReference>
<dbReference type="SUPFAM" id="SSF51366">
    <property type="entry name" value="Ribulose-phoshate binding barrel"/>
    <property type="match status" value="1"/>
</dbReference>
<dbReference type="NCBIfam" id="NF004076">
    <property type="entry name" value="PRK05581.1-4"/>
    <property type="match status" value="1"/>
</dbReference>
<dbReference type="Gene3D" id="3.20.20.70">
    <property type="entry name" value="Aldolase class I"/>
    <property type="match status" value="1"/>
</dbReference>
<keyword evidence="13" id="KW-0170">Cobalt</keyword>
<sequence>MINIMIYQILPSLLSADMTRLGDEVDAVMKAGADYIHFDVMDNHYVPNLTFGPAFCEALIKRFPHLPIDVHLMTTPVDALIESFARAGAKRISIHPDATVHLDRSLQLIKNLGREAGLVLNPATPLDCMTWCAHNLSFVLVMTVNPGFGGQKLIPEVINKITQIRQLYPQLDICVDGGVTATNIAELARAGANQFVAGSAIFNSTDYGETIAKMREQLASIPGCKQPGYTS</sequence>
<evidence type="ECO:0000313" key="15">
    <source>
        <dbReference type="EMBL" id="KTD57414.1"/>
    </source>
</evidence>
<keyword evidence="16" id="KW-1185">Reference proteome</keyword>
<accession>A0A0W0YLL3</accession>
<feature type="binding site" evidence="10">
    <location>
        <begin position="176"/>
        <end position="178"/>
    </location>
    <ligand>
        <name>substrate</name>
    </ligand>
</feature>
<feature type="binding site" evidence="10 14">
    <location>
        <position position="12"/>
    </location>
    <ligand>
        <name>substrate</name>
    </ligand>
</feature>
<dbReference type="Proteomes" id="UP000054600">
    <property type="component" value="Unassembled WGS sequence"/>
</dbReference>
<evidence type="ECO:0000256" key="11">
    <source>
        <dbReference type="PIRNR" id="PIRNR001461"/>
    </source>
</evidence>
<feature type="binding site" evidence="10 14">
    <location>
        <begin position="198"/>
        <end position="199"/>
    </location>
    <ligand>
        <name>substrate</name>
    </ligand>
</feature>
<keyword evidence="10 11" id="KW-0119">Carbohydrate metabolism</keyword>
<dbReference type="EMBL" id="LNYW01000067">
    <property type="protein sequence ID" value="KTD57414.1"/>
    <property type="molecule type" value="Genomic_DNA"/>
</dbReference>
<feature type="binding site" evidence="10 14">
    <location>
        <begin position="147"/>
        <end position="150"/>
    </location>
    <ligand>
        <name>substrate</name>
    </ligand>
</feature>
<dbReference type="GO" id="GO:0006098">
    <property type="term" value="P:pentose-phosphate shunt"/>
    <property type="evidence" value="ECO:0007669"/>
    <property type="project" value="UniProtKB-UniRule"/>
</dbReference>
<comment type="pathway">
    <text evidence="10">Carbohydrate degradation.</text>
</comment>
<protein>
    <recommendedName>
        <fullName evidence="7 10">Ribulose-phosphate 3-epimerase</fullName>
        <ecNumber evidence="7 10">5.1.3.1</ecNumber>
    </recommendedName>
</protein>
<dbReference type="GO" id="GO:0004750">
    <property type="term" value="F:D-ribulose-phosphate 3-epimerase activity"/>
    <property type="evidence" value="ECO:0007669"/>
    <property type="project" value="UniProtKB-UniRule"/>
</dbReference>
<feature type="binding site" evidence="10 13">
    <location>
        <position position="176"/>
    </location>
    <ligand>
        <name>a divalent metal cation</name>
        <dbReference type="ChEBI" id="CHEBI:60240"/>
    </ligand>
</feature>
<evidence type="ECO:0000256" key="10">
    <source>
        <dbReference type="HAMAP-Rule" id="MF_02227"/>
    </source>
</evidence>
<dbReference type="NCBIfam" id="TIGR01163">
    <property type="entry name" value="rpe"/>
    <property type="match status" value="1"/>
</dbReference>
<evidence type="ECO:0000256" key="3">
    <source>
        <dbReference type="ARBA" id="ARBA00001941"/>
    </source>
</evidence>
<dbReference type="InterPro" id="IPR013785">
    <property type="entry name" value="Aldolase_TIM"/>
</dbReference>
<comment type="cofactor">
    <cofactor evidence="3">
        <name>Co(2+)</name>
        <dbReference type="ChEBI" id="CHEBI:48828"/>
    </cofactor>
</comment>
<feature type="binding site" evidence="10 14">
    <location>
        <position position="71"/>
    </location>
    <ligand>
        <name>substrate</name>
    </ligand>
</feature>
<feature type="binding site" evidence="10 13">
    <location>
        <position position="39"/>
    </location>
    <ligand>
        <name>a divalent metal cation</name>
        <dbReference type="ChEBI" id="CHEBI:60240"/>
    </ligand>
</feature>
<feature type="binding site" evidence="14">
    <location>
        <position position="178"/>
    </location>
    <ligand>
        <name>substrate</name>
    </ligand>
</feature>
<dbReference type="HAMAP" id="MF_02227">
    <property type="entry name" value="RPE"/>
    <property type="match status" value="1"/>
</dbReference>
<dbReference type="AlphaFoldDB" id="A0A0W0YLL3"/>
<dbReference type="InterPro" id="IPR026019">
    <property type="entry name" value="Ribul_P_3_epim"/>
</dbReference>
<dbReference type="eggNOG" id="COG0036">
    <property type="taxonomic scope" value="Bacteria"/>
</dbReference>
<comment type="caution">
    <text evidence="15">The sequence shown here is derived from an EMBL/GenBank/DDBJ whole genome shotgun (WGS) entry which is preliminary data.</text>
</comment>
<comment type="catalytic activity">
    <reaction evidence="1 10 11">
        <text>D-ribulose 5-phosphate = D-xylulose 5-phosphate</text>
        <dbReference type="Rhea" id="RHEA:13677"/>
        <dbReference type="ChEBI" id="CHEBI:57737"/>
        <dbReference type="ChEBI" id="CHEBI:58121"/>
        <dbReference type="EC" id="5.1.3.1"/>
    </reaction>
</comment>
<gene>
    <name evidence="10" type="primary">rpe</name>
    <name evidence="15" type="ORF">Lsha_2565</name>
</gene>
<dbReference type="InterPro" id="IPR011060">
    <property type="entry name" value="RibuloseP-bd_barrel"/>
</dbReference>